<keyword evidence="10" id="KW-1185">Reference proteome</keyword>
<feature type="transmembrane region" description="Helical" evidence="6">
    <location>
        <begin position="179"/>
        <end position="201"/>
    </location>
</feature>
<dbReference type="GO" id="GO:0012505">
    <property type="term" value="C:endomembrane system"/>
    <property type="evidence" value="ECO:0007669"/>
    <property type="project" value="UniProtKB-SubCell"/>
</dbReference>
<feature type="transmembrane region" description="Helical" evidence="6">
    <location>
        <begin position="46"/>
        <end position="65"/>
    </location>
</feature>
<dbReference type="Pfam" id="PF00361">
    <property type="entry name" value="Proton_antipo_M"/>
    <property type="match status" value="1"/>
</dbReference>
<evidence type="ECO:0000256" key="2">
    <source>
        <dbReference type="ARBA" id="ARBA00022692"/>
    </source>
</evidence>
<organism evidence="9 10">
    <name type="scientific">Candidatus Entotheonella gemina</name>
    <dbReference type="NCBI Taxonomy" id="1429439"/>
    <lineage>
        <taxon>Bacteria</taxon>
        <taxon>Pseudomonadati</taxon>
        <taxon>Nitrospinota/Tectimicrobiota group</taxon>
        <taxon>Candidatus Tectimicrobiota</taxon>
        <taxon>Candidatus Entotheonellia</taxon>
        <taxon>Candidatus Entotheonellales</taxon>
        <taxon>Candidatus Entotheonellaceae</taxon>
        <taxon>Candidatus Entotheonella</taxon>
    </lineage>
</organism>
<evidence type="ECO:0000256" key="4">
    <source>
        <dbReference type="ARBA" id="ARBA00023136"/>
    </source>
</evidence>
<sequence>GVGLLIHIYSTGYMHDEADYSRYFTYLNLFVGAMLILVLADNYLLMFVGWEGVGLCSYLLIGFWYTRKSASDAGKKAFIVNRIGDFGFMLAVLLLFVTLQTTDMLQVEDALAHDKVSVGVMTAIALLLFVGAVGKSAQVPLYVWLPDAMEGPTPVSALIHAATMVTAGVYMIARSSVLFTLAPVAAVVVALVGVLTALFAATMALTATDIKRVLAYSTVSQLGYMVFAAGIG</sequence>
<evidence type="ECO:0000256" key="6">
    <source>
        <dbReference type="SAM" id="Phobius"/>
    </source>
</evidence>
<keyword evidence="3 6" id="KW-1133">Transmembrane helix</keyword>
<evidence type="ECO:0000313" key="9">
    <source>
        <dbReference type="EMBL" id="ETX05858.1"/>
    </source>
</evidence>
<evidence type="ECO:0000256" key="1">
    <source>
        <dbReference type="ARBA" id="ARBA00004127"/>
    </source>
</evidence>
<dbReference type="PANTHER" id="PTHR42829">
    <property type="entry name" value="NADH-UBIQUINONE OXIDOREDUCTASE CHAIN 5"/>
    <property type="match status" value="1"/>
</dbReference>
<dbReference type="EMBL" id="AZHX01000849">
    <property type="protein sequence ID" value="ETX05858.1"/>
    <property type="molecule type" value="Genomic_DNA"/>
</dbReference>
<dbReference type="Proteomes" id="UP000019140">
    <property type="component" value="Unassembled WGS sequence"/>
</dbReference>
<dbReference type="InterPro" id="IPR001516">
    <property type="entry name" value="Proton_antipo_N"/>
</dbReference>
<feature type="transmembrane region" description="Helical" evidence="6">
    <location>
        <begin position="77"/>
        <end position="96"/>
    </location>
</feature>
<dbReference type="PANTHER" id="PTHR42829:SF2">
    <property type="entry name" value="NADH-UBIQUINONE OXIDOREDUCTASE CHAIN 5"/>
    <property type="match status" value="1"/>
</dbReference>
<evidence type="ECO:0008006" key="11">
    <source>
        <dbReference type="Google" id="ProtNLM"/>
    </source>
</evidence>
<evidence type="ECO:0000313" key="10">
    <source>
        <dbReference type="Proteomes" id="UP000019140"/>
    </source>
</evidence>
<dbReference type="Pfam" id="PF00662">
    <property type="entry name" value="Proton_antipo_N"/>
    <property type="match status" value="1"/>
</dbReference>
<reference evidence="9 10" key="1">
    <citation type="journal article" date="2014" name="Nature">
        <title>An environmental bacterial taxon with a large and distinct metabolic repertoire.</title>
        <authorList>
            <person name="Wilson M.C."/>
            <person name="Mori T."/>
            <person name="Ruckert C."/>
            <person name="Uria A.R."/>
            <person name="Helf M.J."/>
            <person name="Takada K."/>
            <person name="Gernert C."/>
            <person name="Steffens U.A."/>
            <person name="Heycke N."/>
            <person name="Schmitt S."/>
            <person name="Rinke C."/>
            <person name="Helfrich E.J."/>
            <person name="Brachmann A.O."/>
            <person name="Gurgui C."/>
            <person name="Wakimoto T."/>
            <person name="Kracht M."/>
            <person name="Crusemann M."/>
            <person name="Hentschel U."/>
            <person name="Abe I."/>
            <person name="Matsunaga S."/>
            <person name="Kalinowski J."/>
            <person name="Takeyama H."/>
            <person name="Piel J."/>
        </authorList>
    </citation>
    <scope>NUCLEOTIDE SEQUENCE [LARGE SCALE GENOMIC DNA]</scope>
    <source>
        <strain evidence="10">TSY2</strain>
    </source>
</reference>
<evidence type="ECO:0000259" key="8">
    <source>
        <dbReference type="Pfam" id="PF00662"/>
    </source>
</evidence>
<dbReference type="GO" id="GO:0015990">
    <property type="term" value="P:electron transport coupled proton transport"/>
    <property type="evidence" value="ECO:0007669"/>
    <property type="project" value="TreeGrafter"/>
</dbReference>
<gene>
    <name evidence="9" type="ORF">ETSY2_20520</name>
</gene>
<feature type="domain" description="NADH-Ubiquinone oxidoreductase (complex I) chain 5 N-terminal" evidence="8">
    <location>
        <begin position="1"/>
        <end position="24"/>
    </location>
</feature>
<keyword evidence="2 5" id="KW-0812">Transmembrane</keyword>
<evidence type="ECO:0000256" key="3">
    <source>
        <dbReference type="ARBA" id="ARBA00022989"/>
    </source>
</evidence>
<feature type="domain" description="NADH:quinone oxidoreductase/Mrp antiporter transmembrane" evidence="7">
    <location>
        <begin position="40"/>
        <end position="231"/>
    </location>
</feature>
<feature type="transmembrane region" description="Helical" evidence="6">
    <location>
        <begin position="155"/>
        <end position="173"/>
    </location>
</feature>
<feature type="transmembrane region" description="Helical" evidence="6">
    <location>
        <begin position="213"/>
        <end position="231"/>
    </location>
</feature>
<dbReference type="AlphaFoldDB" id="W4M6R1"/>
<keyword evidence="4 6" id="KW-0472">Membrane</keyword>
<feature type="transmembrane region" description="Helical" evidence="6">
    <location>
        <begin position="23"/>
        <end position="40"/>
    </location>
</feature>
<dbReference type="PRINTS" id="PR01434">
    <property type="entry name" value="NADHDHGNASE5"/>
</dbReference>
<dbReference type="GO" id="GO:0008137">
    <property type="term" value="F:NADH dehydrogenase (ubiquinone) activity"/>
    <property type="evidence" value="ECO:0007669"/>
    <property type="project" value="InterPro"/>
</dbReference>
<proteinExistence type="predicted"/>
<feature type="non-terminal residue" evidence="9">
    <location>
        <position position="232"/>
    </location>
</feature>
<dbReference type="GO" id="GO:0042773">
    <property type="term" value="P:ATP synthesis coupled electron transport"/>
    <property type="evidence" value="ECO:0007669"/>
    <property type="project" value="InterPro"/>
</dbReference>
<feature type="non-terminal residue" evidence="9">
    <location>
        <position position="1"/>
    </location>
</feature>
<dbReference type="InterPro" id="IPR001750">
    <property type="entry name" value="ND/Mrp_TM"/>
</dbReference>
<dbReference type="InterPro" id="IPR003945">
    <property type="entry name" value="NU5C-like"/>
</dbReference>
<feature type="transmembrane region" description="Helical" evidence="6">
    <location>
        <begin position="116"/>
        <end position="134"/>
    </location>
</feature>
<comment type="caution">
    <text evidence="9">The sequence shown here is derived from an EMBL/GenBank/DDBJ whole genome shotgun (WGS) entry which is preliminary data.</text>
</comment>
<name>W4M6R1_9BACT</name>
<dbReference type="GO" id="GO:0016020">
    <property type="term" value="C:membrane"/>
    <property type="evidence" value="ECO:0007669"/>
    <property type="project" value="UniProtKB-SubCell"/>
</dbReference>
<evidence type="ECO:0000259" key="7">
    <source>
        <dbReference type="Pfam" id="PF00361"/>
    </source>
</evidence>
<comment type="subcellular location">
    <subcellularLocation>
        <location evidence="1">Endomembrane system</location>
        <topology evidence="1">Multi-pass membrane protein</topology>
    </subcellularLocation>
    <subcellularLocation>
        <location evidence="5">Membrane</location>
        <topology evidence="5">Multi-pass membrane protein</topology>
    </subcellularLocation>
</comment>
<dbReference type="GO" id="GO:0003954">
    <property type="term" value="F:NADH dehydrogenase activity"/>
    <property type="evidence" value="ECO:0007669"/>
    <property type="project" value="TreeGrafter"/>
</dbReference>
<accession>W4M6R1</accession>
<evidence type="ECO:0000256" key="5">
    <source>
        <dbReference type="RuleBase" id="RU000320"/>
    </source>
</evidence>
<protein>
    <recommendedName>
        <fullName evidence="11">NADH-quinone oxidoreductase subunit L</fullName>
    </recommendedName>
</protein>
<dbReference type="HOGENOM" id="CLU_1197023_0_0_7"/>